<sequence length="107" mass="10741">MALVPLPLEFHLKVGQVGASVALFAAGVLGRARRWSGAQGAAAPGCEQPPQPCQCAPVRPRADLTGVPLGPVAAAETDLRTCVSELASDLASRLGSESTGSGGMAHP</sequence>
<proteinExistence type="predicted"/>
<reference evidence="1" key="1">
    <citation type="submission" date="2022-10" db="EMBL/GenBank/DDBJ databases">
        <title>The complete genomes of actinobacterial strains from the NBC collection.</title>
        <authorList>
            <person name="Joergensen T.S."/>
            <person name="Alvarez Arevalo M."/>
            <person name="Sterndorff E.B."/>
            <person name="Faurdal D."/>
            <person name="Vuksanovic O."/>
            <person name="Mourched A.-S."/>
            <person name="Charusanti P."/>
            <person name="Shaw S."/>
            <person name="Blin K."/>
            <person name="Weber T."/>
        </authorList>
    </citation>
    <scope>NUCLEOTIDE SEQUENCE</scope>
    <source>
        <strain evidence="1">NBC_00119</strain>
    </source>
</reference>
<gene>
    <name evidence="1" type="ORF">OHU69_12630</name>
</gene>
<protein>
    <submittedName>
        <fullName evidence="1">Uncharacterized protein</fullName>
    </submittedName>
</protein>
<evidence type="ECO:0000313" key="1">
    <source>
        <dbReference type="EMBL" id="WTS11801.1"/>
    </source>
</evidence>
<accession>A0AAU1U2G1</accession>
<dbReference type="EMBL" id="CP108195">
    <property type="protein sequence ID" value="WTS11801.1"/>
    <property type="molecule type" value="Genomic_DNA"/>
</dbReference>
<name>A0AAU1U2G1_9ACTN</name>
<dbReference type="AlphaFoldDB" id="A0AAU1U2G1"/>
<organism evidence="1">
    <name type="scientific">Streptomyces sp. NBC_00119</name>
    <dbReference type="NCBI Taxonomy" id="2975659"/>
    <lineage>
        <taxon>Bacteria</taxon>
        <taxon>Bacillati</taxon>
        <taxon>Actinomycetota</taxon>
        <taxon>Actinomycetes</taxon>
        <taxon>Kitasatosporales</taxon>
        <taxon>Streptomycetaceae</taxon>
        <taxon>Streptomyces</taxon>
    </lineage>
</organism>